<accession>A0A7R5K9B5</accession>
<protein>
    <submittedName>
        <fullName evidence="5 6">C-type lectin domain family 2 member D-like isoform X1</fullName>
    </submittedName>
</protein>
<dbReference type="InterPro" id="IPR050828">
    <property type="entry name" value="C-type_lectin/matrix_domain"/>
</dbReference>
<keyword evidence="2" id="KW-1133">Transmembrane helix</keyword>
<keyword evidence="2" id="KW-0472">Membrane</keyword>
<proteinExistence type="predicted"/>
<dbReference type="GeneID" id="120322525"/>
<evidence type="ECO:0000313" key="7">
    <source>
        <dbReference type="RefSeq" id="XP_039234013.1"/>
    </source>
</evidence>
<keyword evidence="2" id="KW-0812">Transmembrane</keyword>
<dbReference type="RefSeq" id="XP_039234012.1">
    <property type="nucleotide sequence ID" value="XM_039378078.1"/>
</dbReference>
<dbReference type="InterPro" id="IPR001304">
    <property type="entry name" value="C-type_lectin-like"/>
</dbReference>
<dbReference type="SUPFAM" id="SSF56436">
    <property type="entry name" value="C-type lectin-like"/>
    <property type="match status" value="1"/>
</dbReference>
<name>A0A7R5K9B5_9PASS</name>
<dbReference type="Proteomes" id="UP000504627">
    <property type="component" value="Unplaced"/>
</dbReference>
<keyword evidence="4" id="KW-1185">Reference proteome</keyword>
<dbReference type="GO" id="GO:0009897">
    <property type="term" value="C:external side of plasma membrane"/>
    <property type="evidence" value="ECO:0007669"/>
    <property type="project" value="TreeGrafter"/>
</dbReference>
<gene>
    <name evidence="5 6 7" type="primary">LOC120322525</name>
</gene>
<dbReference type="PANTHER" id="PTHR45710">
    <property type="entry name" value="C-TYPE LECTIN DOMAIN-CONTAINING PROTEIN 180"/>
    <property type="match status" value="1"/>
</dbReference>
<feature type="domain" description="C-type lectin" evidence="3">
    <location>
        <begin position="150"/>
        <end position="244"/>
    </location>
</feature>
<dbReference type="AlphaFoldDB" id="A0A7R5K9B5"/>
<organism evidence="4 7">
    <name type="scientific">Pipra filicauda</name>
    <name type="common">Wire-tailed manakin</name>
    <dbReference type="NCBI Taxonomy" id="649802"/>
    <lineage>
        <taxon>Eukaryota</taxon>
        <taxon>Metazoa</taxon>
        <taxon>Chordata</taxon>
        <taxon>Craniata</taxon>
        <taxon>Vertebrata</taxon>
        <taxon>Euteleostomi</taxon>
        <taxon>Archelosauria</taxon>
        <taxon>Archosauria</taxon>
        <taxon>Dinosauria</taxon>
        <taxon>Saurischia</taxon>
        <taxon>Theropoda</taxon>
        <taxon>Coelurosauria</taxon>
        <taxon>Aves</taxon>
        <taxon>Neognathae</taxon>
        <taxon>Neoaves</taxon>
        <taxon>Telluraves</taxon>
        <taxon>Australaves</taxon>
        <taxon>Passeriformes</taxon>
        <taxon>Pipridae</taxon>
        <taxon>Pipra</taxon>
    </lineage>
</organism>
<dbReference type="PROSITE" id="PS50041">
    <property type="entry name" value="C_TYPE_LECTIN_2"/>
    <property type="match status" value="1"/>
</dbReference>
<sequence length="331" mass="35604">MVSPLCLNSGGKTTPWPGLKEALPAPLMPRDAACHKQREGEFGRGGWILLRGWDCGGAPGSPGLISKQENAFWVIAGPPLCPVGRGQCHPTRTGLAGTRLLGHLALAVVLLLLLALVVAVAVLAVRRLGEIPVTPGVPEFLACPEAWVGYNRVCYYLSRDEGTWEQAQNWCSELGASLAVLSDKEMGFLFRLNGNLDYWLGLRRRGSPSWVTPSVCTWATGASGAGSARLSGLTSATDPRIAWNKRWEGDLFLHPEDSTALHLLPAHLSSPPALQLFICITSEPGATDTSVQPLRVTSVPGVKEMSLQGGEMMWKPMCGCLNWGLWVSLSF</sequence>
<dbReference type="Gene3D" id="3.10.100.10">
    <property type="entry name" value="Mannose-Binding Protein A, subunit A"/>
    <property type="match status" value="1"/>
</dbReference>
<evidence type="ECO:0000313" key="6">
    <source>
        <dbReference type="RefSeq" id="XP_039234012.1"/>
    </source>
</evidence>
<dbReference type="RefSeq" id="XP_039234011.1">
    <property type="nucleotide sequence ID" value="XM_039378077.1"/>
</dbReference>
<reference evidence="5 6" key="1">
    <citation type="submission" date="2025-04" db="UniProtKB">
        <authorList>
            <consortium name="RefSeq"/>
        </authorList>
    </citation>
    <scope>IDENTIFICATION</scope>
    <source>
        <tissue evidence="5 6">Muscle</tissue>
    </source>
</reference>
<dbReference type="RefSeq" id="XP_039234013.1">
    <property type="nucleotide sequence ID" value="XM_039378079.1"/>
</dbReference>
<evidence type="ECO:0000313" key="4">
    <source>
        <dbReference type="Proteomes" id="UP000504627"/>
    </source>
</evidence>
<comment type="subcellular location">
    <subcellularLocation>
        <location evidence="1">Cell membrane</location>
        <topology evidence="1">Single-pass type II membrane protein</topology>
    </subcellularLocation>
</comment>
<evidence type="ECO:0000256" key="2">
    <source>
        <dbReference type="SAM" id="Phobius"/>
    </source>
</evidence>
<evidence type="ECO:0000259" key="3">
    <source>
        <dbReference type="PROSITE" id="PS50041"/>
    </source>
</evidence>
<evidence type="ECO:0000256" key="1">
    <source>
        <dbReference type="ARBA" id="ARBA00004401"/>
    </source>
</evidence>
<dbReference type="SMART" id="SM00034">
    <property type="entry name" value="CLECT"/>
    <property type="match status" value="1"/>
</dbReference>
<dbReference type="InterPro" id="IPR016186">
    <property type="entry name" value="C-type_lectin-like/link_sf"/>
</dbReference>
<evidence type="ECO:0000313" key="5">
    <source>
        <dbReference type="RefSeq" id="XP_039234011.1"/>
    </source>
</evidence>
<feature type="transmembrane region" description="Helical" evidence="2">
    <location>
        <begin position="100"/>
        <end position="125"/>
    </location>
</feature>
<dbReference type="InterPro" id="IPR016187">
    <property type="entry name" value="CTDL_fold"/>
</dbReference>
<dbReference type="PANTHER" id="PTHR45710:SF35">
    <property type="entry name" value="C-TYPE LECTIN DOMAIN FAMILY 2 MEMBER D"/>
    <property type="match status" value="1"/>
</dbReference>